<dbReference type="InterPro" id="IPR036259">
    <property type="entry name" value="MFS_trans_sf"/>
</dbReference>
<evidence type="ECO:0000256" key="4">
    <source>
        <dbReference type="ARBA" id="ARBA00022989"/>
    </source>
</evidence>
<evidence type="ECO:0000256" key="2">
    <source>
        <dbReference type="ARBA" id="ARBA00022448"/>
    </source>
</evidence>
<dbReference type="Gene3D" id="1.20.1250.20">
    <property type="entry name" value="MFS general substrate transporter like domains"/>
    <property type="match status" value="1"/>
</dbReference>
<dbReference type="GeneID" id="19903115"/>
<feature type="transmembrane region" description="Helical" evidence="7">
    <location>
        <begin position="174"/>
        <end position="192"/>
    </location>
</feature>
<dbReference type="OrthoDB" id="28755at2759"/>
<feature type="transmembrane region" description="Helical" evidence="7">
    <location>
        <begin position="289"/>
        <end position="311"/>
    </location>
</feature>
<protein>
    <recommendedName>
        <fullName evidence="10">General alpha-glucoside permease</fullName>
    </recommendedName>
</protein>
<dbReference type="PANTHER" id="PTHR19432:SF35">
    <property type="entry name" value="SOLUTE CARRIER FAMILY 45 MEMBER 3 ISOFORM X1"/>
    <property type="match status" value="1"/>
</dbReference>
<keyword evidence="2" id="KW-0813">Transport</keyword>
<comment type="subcellular location">
    <subcellularLocation>
        <location evidence="1">Membrane</location>
        <topology evidence="1">Multi-pass membrane protein</topology>
    </subcellularLocation>
</comment>
<dbReference type="STRING" id="1168221.R7YXN2"/>
<evidence type="ECO:0000313" key="8">
    <source>
        <dbReference type="EMBL" id="EON66559.1"/>
    </source>
</evidence>
<evidence type="ECO:0000256" key="7">
    <source>
        <dbReference type="SAM" id="Phobius"/>
    </source>
</evidence>
<evidence type="ECO:0008006" key="10">
    <source>
        <dbReference type="Google" id="ProtNLM"/>
    </source>
</evidence>
<keyword evidence="3 7" id="KW-0812">Transmembrane</keyword>
<feature type="transmembrane region" description="Helical" evidence="7">
    <location>
        <begin position="487"/>
        <end position="505"/>
    </location>
</feature>
<dbReference type="eggNOG" id="KOG0637">
    <property type="taxonomic scope" value="Eukaryota"/>
</dbReference>
<feature type="transmembrane region" description="Helical" evidence="7">
    <location>
        <begin position="257"/>
        <end position="277"/>
    </location>
</feature>
<feature type="transmembrane region" description="Helical" evidence="7">
    <location>
        <begin position="511"/>
        <end position="535"/>
    </location>
</feature>
<evidence type="ECO:0000256" key="6">
    <source>
        <dbReference type="SAM" id="MobiDB-lite"/>
    </source>
</evidence>
<keyword evidence="5 7" id="KW-0472">Membrane</keyword>
<dbReference type="Pfam" id="PF13347">
    <property type="entry name" value="MFS_2"/>
    <property type="match status" value="1"/>
</dbReference>
<keyword evidence="4 7" id="KW-1133">Transmembrane helix</keyword>
<feature type="transmembrane region" description="Helical" evidence="7">
    <location>
        <begin position="355"/>
        <end position="377"/>
    </location>
</feature>
<feature type="transmembrane region" description="Helical" evidence="7">
    <location>
        <begin position="132"/>
        <end position="153"/>
    </location>
</feature>
<evidence type="ECO:0000256" key="3">
    <source>
        <dbReference type="ARBA" id="ARBA00022692"/>
    </source>
</evidence>
<feature type="region of interest" description="Disordered" evidence="6">
    <location>
        <begin position="1"/>
        <end position="83"/>
    </location>
</feature>
<dbReference type="SUPFAM" id="SSF103473">
    <property type="entry name" value="MFS general substrate transporter"/>
    <property type="match status" value="1"/>
</dbReference>
<feature type="compositionally biased region" description="Low complexity" evidence="6">
    <location>
        <begin position="12"/>
        <end position="24"/>
    </location>
</feature>
<reference evidence="9" key="1">
    <citation type="submission" date="2012-06" db="EMBL/GenBank/DDBJ databases">
        <title>The genome sequence of Coniosporium apollinis CBS 100218.</title>
        <authorList>
            <consortium name="The Broad Institute Genome Sequencing Platform"/>
            <person name="Cuomo C."/>
            <person name="Gorbushina A."/>
            <person name="Noack S."/>
            <person name="Walker B."/>
            <person name="Young S.K."/>
            <person name="Zeng Q."/>
            <person name="Gargeya S."/>
            <person name="Fitzgerald M."/>
            <person name="Haas B."/>
            <person name="Abouelleil A."/>
            <person name="Alvarado L."/>
            <person name="Arachchi H.M."/>
            <person name="Berlin A.M."/>
            <person name="Chapman S.B."/>
            <person name="Goldberg J."/>
            <person name="Griggs A."/>
            <person name="Gujja S."/>
            <person name="Hansen M."/>
            <person name="Howarth C."/>
            <person name="Imamovic A."/>
            <person name="Larimer J."/>
            <person name="McCowan C."/>
            <person name="Montmayeur A."/>
            <person name="Murphy C."/>
            <person name="Neiman D."/>
            <person name="Pearson M."/>
            <person name="Priest M."/>
            <person name="Roberts A."/>
            <person name="Saif S."/>
            <person name="Shea T."/>
            <person name="Sisk P."/>
            <person name="Sykes S."/>
            <person name="Wortman J."/>
            <person name="Nusbaum C."/>
            <person name="Birren B."/>
        </authorList>
    </citation>
    <scope>NUCLEOTIDE SEQUENCE [LARGE SCALE GENOMIC DNA]</scope>
    <source>
        <strain evidence="9">CBS 100218</strain>
    </source>
</reference>
<dbReference type="PANTHER" id="PTHR19432">
    <property type="entry name" value="SUGAR TRANSPORTER"/>
    <property type="match status" value="1"/>
</dbReference>
<keyword evidence="9" id="KW-1185">Reference proteome</keyword>
<dbReference type="HOGENOM" id="CLU_018303_1_1_1"/>
<gene>
    <name evidence="8" type="ORF">W97_05804</name>
</gene>
<dbReference type="Proteomes" id="UP000016924">
    <property type="component" value="Unassembled WGS sequence"/>
</dbReference>
<sequence length="655" mass="71999">MAAGSRSESSDSDSSSTLRDSGNSPANGDPIAHHPKVVSFRRDSSNHPRPSRSLDILRAPMNEQSPLLHPRRPSDDSYLKDVSPLDDDDWEAEGHEDTKSSWYLLLLTLGGLGLQIAWSVETSHGSPYLLSLGLSKSLLALVWIAGPLSGVIVQPYVGSKSDRCRSRWGKRRPFIMGGAIATIVSLLILAWAKELVAGFLSLFGVDPAANGAKVSTIVCAAAMVYILDFAINVIQAGIRAFVVDCAPTHQQEDANAWIMRTTGVGNILGYLTGYINLPKIMPFFGDTQFKVLCVIACIVLATTVTISCVTVQERDARLEGEPIEQEGGVLAFFREMYYSIKRLPPQIRRVCEVQFFAWIGWFPFLFYITTYIGEIYVEPFFEANPHMSEEEINQIWEKATRQGTFALLIFALTTFASSVFLPFIIPPTYQPPKPAPATPLTPTTPGSLSASGYFTYKPPKSATRTKWERWLSIFQHLQIERLTLRRAWLLSHLLFAALMLLTFLVRSTTAATTLVALIGVPWALTNWAPFALISSEISKRDAIRRGLLRPPPTRDGALLASNDDDAADQAGVVLGIHNVAIAAPQVIATVGSSIIFRVLQKPRGSPGDESVAWVLRAGGLCALVAAWLTRRVGEEREEVVEVGPPGSRRERRRVS</sequence>
<dbReference type="GO" id="GO:0008506">
    <property type="term" value="F:sucrose:proton symporter activity"/>
    <property type="evidence" value="ECO:0007669"/>
    <property type="project" value="TreeGrafter"/>
</dbReference>
<proteinExistence type="predicted"/>
<feature type="transmembrane region" description="Helical" evidence="7">
    <location>
        <begin position="102"/>
        <end position="120"/>
    </location>
</feature>
<dbReference type="OMA" id="CAWVGFF"/>
<evidence type="ECO:0000256" key="5">
    <source>
        <dbReference type="ARBA" id="ARBA00023136"/>
    </source>
</evidence>
<feature type="transmembrane region" description="Helical" evidence="7">
    <location>
        <begin position="405"/>
        <end position="425"/>
    </location>
</feature>
<accession>R7YXN2</accession>
<name>R7YXN2_CONA1</name>
<dbReference type="RefSeq" id="XP_007781876.1">
    <property type="nucleotide sequence ID" value="XM_007783686.1"/>
</dbReference>
<evidence type="ECO:0000256" key="1">
    <source>
        <dbReference type="ARBA" id="ARBA00004141"/>
    </source>
</evidence>
<evidence type="ECO:0000313" key="9">
    <source>
        <dbReference type="Proteomes" id="UP000016924"/>
    </source>
</evidence>
<dbReference type="GO" id="GO:0005886">
    <property type="term" value="C:plasma membrane"/>
    <property type="evidence" value="ECO:0007669"/>
    <property type="project" value="TreeGrafter"/>
</dbReference>
<organism evidence="8 9">
    <name type="scientific">Coniosporium apollinis (strain CBS 100218)</name>
    <name type="common">Rock-inhabiting black yeast</name>
    <dbReference type="NCBI Taxonomy" id="1168221"/>
    <lineage>
        <taxon>Eukaryota</taxon>
        <taxon>Fungi</taxon>
        <taxon>Dikarya</taxon>
        <taxon>Ascomycota</taxon>
        <taxon>Pezizomycotina</taxon>
        <taxon>Dothideomycetes</taxon>
        <taxon>Dothideomycetes incertae sedis</taxon>
        <taxon>Coniosporium</taxon>
    </lineage>
</organism>
<dbReference type="EMBL" id="JH767581">
    <property type="protein sequence ID" value="EON66559.1"/>
    <property type="molecule type" value="Genomic_DNA"/>
</dbReference>
<dbReference type="AlphaFoldDB" id="R7YXN2"/>